<organism evidence="7 8">
    <name type="scientific">Daejeonella lutea</name>
    <dbReference type="NCBI Taxonomy" id="572036"/>
    <lineage>
        <taxon>Bacteria</taxon>
        <taxon>Pseudomonadati</taxon>
        <taxon>Bacteroidota</taxon>
        <taxon>Sphingobacteriia</taxon>
        <taxon>Sphingobacteriales</taxon>
        <taxon>Sphingobacteriaceae</taxon>
        <taxon>Daejeonella</taxon>
    </lineage>
</organism>
<name>A0A1T5B0L3_9SPHI</name>
<dbReference type="GO" id="GO:0032259">
    <property type="term" value="P:methylation"/>
    <property type="evidence" value="ECO:0007669"/>
    <property type="project" value="UniProtKB-KW"/>
</dbReference>
<evidence type="ECO:0000256" key="5">
    <source>
        <dbReference type="ARBA" id="ARBA00022691"/>
    </source>
</evidence>
<dbReference type="InterPro" id="IPR029063">
    <property type="entry name" value="SAM-dependent_MTases_sf"/>
</dbReference>
<dbReference type="GO" id="GO:0009307">
    <property type="term" value="P:DNA restriction-modification system"/>
    <property type="evidence" value="ECO:0007669"/>
    <property type="project" value="InterPro"/>
</dbReference>
<keyword evidence="4 7" id="KW-0808">Transferase</keyword>
<sequence length="354" mass="41185">MEVNLKEYPITRYQGSKRKIIRWMSQVLTGLDLKYETVLDGFGGTGTVSYLFKKLGKTVTYNDLLKFNHIIGKGLIENDYDLLSENDLVNLTNYISERKIVERNFQGIFYLDDENQWIDNLTEGITELFGDQQHKQALAYYALFQACLIKRPFNLFHRKNLSLRTNDVVRNFGNKTSWEKPFDSLFKQFSDEANSLVFSNNKMCNSLNSHILDLDEYGYDLVYLDPPYFNLKSGHETSNYHKCYHFLEGLSKYSEWEGLINQDTLIKRLDDHNDINQLTKANISEKMEELLYKFRNSIVVVSYKEGGVPSIEEIVAMFEKLGKKVFSESIHYKYALNHQNGDAANNREVLIIGV</sequence>
<evidence type="ECO:0000256" key="3">
    <source>
        <dbReference type="ARBA" id="ARBA00022603"/>
    </source>
</evidence>
<dbReference type="Gene3D" id="1.10.1020.10">
    <property type="entry name" value="Adenine-specific Methyltransferase, Domain 2"/>
    <property type="match status" value="1"/>
</dbReference>
<comment type="catalytic activity">
    <reaction evidence="6">
        <text>a 2'-deoxyadenosine in DNA + S-adenosyl-L-methionine = an N(6)-methyl-2'-deoxyadenosine in DNA + S-adenosyl-L-homocysteine + H(+)</text>
        <dbReference type="Rhea" id="RHEA:15197"/>
        <dbReference type="Rhea" id="RHEA-COMP:12418"/>
        <dbReference type="Rhea" id="RHEA-COMP:12419"/>
        <dbReference type="ChEBI" id="CHEBI:15378"/>
        <dbReference type="ChEBI" id="CHEBI:57856"/>
        <dbReference type="ChEBI" id="CHEBI:59789"/>
        <dbReference type="ChEBI" id="CHEBI:90615"/>
        <dbReference type="ChEBI" id="CHEBI:90616"/>
        <dbReference type="EC" id="2.1.1.72"/>
    </reaction>
</comment>
<dbReference type="Pfam" id="PF02086">
    <property type="entry name" value="MethyltransfD12"/>
    <property type="match status" value="1"/>
</dbReference>
<gene>
    <name evidence="7" type="ORF">SAMN05661099_1169</name>
</gene>
<reference evidence="8" key="1">
    <citation type="submission" date="2017-02" db="EMBL/GenBank/DDBJ databases">
        <authorList>
            <person name="Varghese N."/>
            <person name="Submissions S."/>
        </authorList>
    </citation>
    <scope>NUCLEOTIDE SEQUENCE [LARGE SCALE GENOMIC DNA]</scope>
    <source>
        <strain evidence="8">DSM 22385</strain>
    </source>
</reference>
<evidence type="ECO:0000256" key="2">
    <source>
        <dbReference type="ARBA" id="ARBA00011900"/>
    </source>
</evidence>
<dbReference type="PROSITE" id="PS00092">
    <property type="entry name" value="N6_MTASE"/>
    <property type="match status" value="1"/>
</dbReference>
<evidence type="ECO:0000256" key="6">
    <source>
        <dbReference type="ARBA" id="ARBA00047942"/>
    </source>
</evidence>
<accession>A0A1T5B0L3</accession>
<dbReference type="GO" id="GO:0009007">
    <property type="term" value="F:site-specific DNA-methyltransferase (adenine-specific) activity"/>
    <property type="evidence" value="ECO:0007669"/>
    <property type="project" value="UniProtKB-EC"/>
</dbReference>
<keyword evidence="3 7" id="KW-0489">Methyltransferase</keyword>
<dbReference type="PRINTS" id="PR00505">
    <property type="entry name" value="D12N6MTFRASE"/>
</dbReference>
<evidence type="ECO:0000313" key="7">
    <source>
        <dbReference type="EMBL" id="SKB40597.1"/>
    </source>
</evidence>
<dbReference type="AlphaFoldDB" id="A0A1T5B0L3"/>
<dbReference type="EC" id="2.1.1.72" evidence="2"/>
<dbReference type="InterPro" id="IPR012327">
    <property type="entry name" value="MeTrfase_D12"/>
</dbReference>
<evidence type="ECO:0000256" key="4">
    <source>
        <dbReference type="ARBA" id="ARBA00022679"/>
    </source>
</evidence>
<dbReference type="STRING" id="572036.SAMN05661099_1169"/>
<proteinExistence type="inferred from homology"/>
<dbReference type="SUPFAM" id="SSF53335">
    <property type="entry name" value="S-adenosyl-L-methionine-dependent methyltransferases"/>
    <property type="match status" value="1"/>
</dbReference>
<dbReference type="InterPro" id="IPR002052">
    <property type="entry name" value="DNA_methylase_N6_adenine_CS"/>
</dbReference>
<evidence type="ECO:0000256" key="1">
    <source>
        <dbReference type="ARBA" id="ARBA00006594"/>
    </source>
</evidence>
<dbReference type="Gene3D" id="3.40.50.150">
    <property type="entry name" value="Vaccinia Virus protein VP39"/>
    <property type="match status" value="1"/>
</dbReference>
<dbReference type="GO" id="GO:0003676">
    <property type="term" value="F:nucleic acid binding"/>
    <property type="evidence" value="ECO:0007669"/>
    <property type="project" value="InterPro"/>
</dbReference>
<keyword evidence="8" id="KW-1185">Reference proteome</keyword>
<dbReference type="InterPro" id="IPR023095">
    <property type="entry name" value="Ade_MeTrfase_dom_2"/>
</dbReference>
<comment type="similarity">
    <text evidence="1">Belongs to the N(4)/N(6)-methyltransferase family.</text>
</comment>
<evidence type="ECO:0000313" key="8">
    <source>
        <dbReference type="Proteomes" id="UP000189981"/>
    </source>
</evidence>
<dbReference type="EMBL" id="FUYR01000001">
    <property type="protein sequence ID" value="SKB40597.1"/>
    <property type="molecule type" value="Genomic_DNA"/>
</dbReference>
<protein>
    <recommendedName>
        <fullName evidence="2">site-specific DNA-methyltransferase (adenine-specific)</fullName>
        <ecNumber evidence="2">2.1.1.72</ecNumber>
    </recommendedName>
</protein>
<dbReference type="RefSeq" id="WP_139377372.1">
    <property type="nucleotide sequence ID" value="NZ_FUYR01000001.1"/>
</dbReference>
<dbReference type="OrthoDB" id="9805629at2"/>
<dbReference type="Proteomes" id="UP000189981">
    <property type="component" value="Unassembled WGS sequence"/>
</dbReference>
<keyword evidence="5" id="KW-0949">S-adenosyl-L-methionine</keyword>